<name>A0A822YW46_NELNU</name>
<accession>A0A822YW46</accession>
<dbReference type="Proteomes" id="UP000607653">
    <property type="component" value="Unassembled WGS sequence"/>
</dbReference>
<evidence type="ECO:0000313" key="3">
    <source>
        <dbReference type="Proteomes" id="UP000607653"/>
    </source>
</evidence>
<comment type="caution">
    <text evidence="2">The sequence shown here is derived from an EMBL/GenBank/DDBJ whole genome shotgun (WGS) entry which is preliminary data.</text>
</comment>
<keyword evidence="1" id="KW-0472">Membrane</keyword>
<keyword evidence="3" id="KW-1185">Reference proteome</keyword>
<reference evidence="2 3" key="1">
    <citation type="journal article" date="2020" name="Mol. Biol. Evol.">
        <title>Distinct Expression and Methylation Patterns for Genes with Different Fates following a Single Whole-Genome Duplication in Flowering Plants.</title>
        <authorList>
            <person name="Shi T."/>
            <person name="Rahmani R.S."/>
            <person name="Gugger P.F."/>
            <person name="Wang M."/>
            <person name="Li H."/>
            <person name="Zhang Y."/>
            <person name="Li Z."/>
            <person name="Wang Q."/>
            <person name="Van de Peer Y."/>
            <person name="Marchal K."/>
            <person name="Chen J."/>
        </authorList>
    </citation>
    <scope>NUCLEOTIDE SEQUENCE [LARGE SCALE GENOMIC DNA]</scope>
    <source>
        <tissue evidence="2">Leaf</tissue>
    </source>
</reference>
<organism evidence="2 3">
    <name type="scientific">Nelumbo nucifera</name>
    <name type="common">Sacred lotus</name>
    <dbReference type="NCBI Taxonomy" id="4432"/>
    <lineage>
        <taxon>Eukaryota</taxon>
        <taxon>Viridiplantae</taxon>
        <taxon>Streptophyta</taxon>
        <taxon>Embryophyta</taxon>
        <taxon>Tracheophyta</taxon>
        <taxon>Spermatophyta</taxon>
        <taxon>Magnoliopsida</taxon>
        <taxon>Proteales</taxon>
        <taxon>Nelumbonaceae</taxon>
        <taxon>Nelumbo</taxon>
    </lineage>
</organism>
<feature type="transmembrane region" description="Helical" evidence="1">
    <location>
        <begin position="12"/>
        <end position="32"/>
    </location>
</feature>
<evidence type="ECO:0000256" key="1">
    <source>
        <dbReference type="SAM" id="Phobius"/>
    </source>
</evidence>
<dbReference type="AlphaFoldDB" id="A0A822YW46"/>
<keyword evidence="1" id="KW-0812">Transmembrane</keyword>
<proteinExistence type="predicted"/>
<protein>
    <submittedName>
        <fullName evidence="2">Uncharacterized protein</fullName>
    </submittedName>
</protein>
<sequence>MMMLTTSLGCYSNFGAFGVTMLVPMIIAYILAQPWLRRNILRLPKSLWFECFW</sequence>
<dbReference type="EMBL" id="DUZY01000004">
    <property type="protein sequence ID" value="DAD36912.1"/>
    <property type="molecule type" value="Genomic_DNA"/>
</dbReference>
<evidence type="ECO:0000313" key="2">
    <source>
        <dbReference type="EMBL" id="DAD36912.1"/>
    </source>
</evidence>
<gene>
    <name evidence="2" type="ORF">HUJ06_007553</name>
</gene>
<keyword evidence="1" id="KW-1133">Transmembrane helix</keyword>